<dbReference type="InterPro" id="IPR038063">
    <property type="entry name" value="Transpep_catalytic_dom"/>
</dbReference>
<dbReference type="SUPFAM" id="SSF47090">
    <property type="entry name" value="PGBD-like"/>
    <property type="match status" value="1"/>
</dbReference>
<keyword evidence="5 7" id="KW-0573">Peptidoglycan synthesis</keyword>
<dbReference type="Gene3D" id="1.10.101.10">
    <property type="entry name" value="PGBD-like superfamily/PGBD"/>
    <property type="match status" value="1"/>
</dbReference>
<dbReference type="PANTHER" id="PTHR30582:SF30">
    <property type="entry name" value="BLR4375 PROTEIN"/>
    <property type="match status" value="1"/>
</dbReference>
<keyword evidence="9" id="KW-0732">Signal</keyword>
<evidence type="ECO:0000313" key="11">
    <source>
        <dbReference type="EMBL" id="MDQ8192872.1"/>
    </source>
</evidence>
<reference evidence="11 12" key="1">
    <citation type="submission" date="2023-04" db="EMBL/GenBank/DDBJ databases">
        <title>A novel bacteria isolated from coastal sediment.</title>
        <authorList>
            <person name="Liu X.-J."/>
            <person name="Du Z.-J."/>
        </authorList>
    </citation>
    <scope>NUCLEOTIDE SEQUENCE [LARGE SCALE GENOMIC DNA]</scope>
    <source>
        <strain evidence="11 12">SDUM461004</strain>
    </source>
</reference>
<dbReference type="Pfam" id="PF01471">
    <property type="entry name" value="PG_binding_1"/>
    <property type="match status" value="1"/>
</dbReference>
<feature type="domain" description="L,D-TPase catalytic" evidence="10">
    <location>
        <begin position="228"/>
        <end position="364"/>
    </location>
</feature>
<gene>
    <name evidence="11" type="ORF">QEH59_00445</name>
</gene>
<dbReference type="InterPro" id="IPR036366">
    <property type="entry name" value="PGBDSf"/>
</dbReference>
<evidence type="ECO:0000259" key="10">
    <source>
        <dbReference type="PROSITE" id="PS52029"/>
    </source>
</evidence>
<feature type="signal peptide" evidence="9">
    <location>
        <begin position="1"/>
        <end position="26"/>
    </location>
</feature>
<dbReference type="PANTHER" id="PTHR30582">
    <property type="entry name" value="L,D-TRANSPEPTIDASE"/>
    <property type="match status" value="1"/>
</dbReference>
<dbReference type="InterPro" id="IPR050979">
    <property type="entry name" value="LD-transpeptidase"/>
</dbReference>
<dbReference type="RefSeq" id="WP_308983381.1">
    <property type="nucleotide sequence ID" value="NZ_JARXIC010000001.1"/>
</dbReference>
<organism evidence="11 12">
    <name type="scientific">Thalassobacterium sedimentorum</name>
    <dbReference type="NCBI Taxonomy" id="3041258"/>
    <lineage>
        <taxon>Bacteria</taxon>
        <taxon>Pseudomonadati</taxon>
        <taxon>Verrucomicrobiota</taxon>
        <taxon>Opitutia</taxon>
        <taxon>Puniceicoccales</taxon>
        <taxon>Coraliomargaritaceae</taxon>
        <taxon>Thalassobacterium</taxon>
    </lineage>
</organism>
<evidence type="ECO:0000256" key="1">
    <source>
        <dbReference type="ARBA" id="ARBA00004752"/>
    </source>
</evidence>
<dbReference type="SUPFAM" id="SSF141523">
    <property type="entry name" value="L,D-transpeptidase catalytic domain-like"/>
    <property type="match status" value="1"/>
</dbReference>
<dbReference type="InterPro" id="IPR002477">
    <property type="entry name" value="Peptidoglycan-bd-like"/>
</dbReference>
<evidence type="ECO:0000256" key="3">
    <source>
        <dbReference type="ARBA" id="ARBA00022679"/>
    </source>
</evidence>
<proteinExistence type="inferred from homology"/>
<sequence length="365" mass="40070">MLRQLLSLVCLAILAYAAYLWLPQHADTYDPAQSHEQDHAEQASTPSAPKPPTSKHLERPSTAPLRAQSKTSSAALPQTPGRPIVNTLELQMALARKGFSPGSIDGTIGTQTRQAIRAYQIAHNLSPTGEFDVATQAVLQITDPIYDLVTLSQSHFSRIDPPPLSWKERATRSRMAYYSILEMLAESCMSDPDLLQQLNPNLDFNALQADDRILIPNMAPVQLSTRADYLQISLSERTLQAIDSQGRILFHCPVSIARRVDKRPSGALHVKVLVEKPNYTFNPAILSSAAAREGITQKFVIEPGPNNPVGNIWIGLNLPSYGIHGTPEPEKVGRTESSGCFRLANWNAQTLIDLVEVGTMVQVTP</sequence>
<dbReference type="Proteomes" id="UP001243717">
    <property type="component" value="Unassembled WGS sequence"/>
</dbReference>
<keyword evidence="3" id="KW-0808">Transferase</keyword>
<dbReference type="EMBL" id="JARXIC010000001">
    <property type="protein sequence ID" value="MDQ8192872.1"/>
    <property type="molecule type" value="Genomic_DNA"/>
</dbReference>
<evidence type="ECO:0000256" key="6">
    <source>
        <dbReference type="ARBA" id="ARBA00023316"/>
    </source>
</evidence>
<protein>
    <submittedName>
        <fullName evidence="11">L,D-transpeptidase</fullName>
    </submittedName>
</protein>
<evidence type="ECO:0000256" key="5">
    <source>
        <dbReference type="ARBA" id="ARBA00022984"/>
    </source>
</evidence>
<evidence type="ECO:0000256" key="2">
    <source>
        <dbReference type="ARBA" id="ARBA00005992"/>
    </source>
</evidence>
<dbReference type="PROSITE" id="PS52029">
    <property type="entry name" value="LD_TPASE"/>
    <property type="match status" value="1"/>
</dbReference>
<dbReference type="Pfam" id="PF03734">
    <property type="entry name" value="YkuD"/>
    <property type="match status" value="1"/>
</dbReference>
<feature type="chain" id="PRO_5045645740" evidence="9">
    <location>
        <begin position="27"/>
        <end position="365"/>
    </location>
</feature>
<feature type="active site" description="Proton donor/acceptor" evidence="7">
    <location>
        <position position="324"/>
    </location>
</feature>
<evidence type="ECO:0000256" key="9">
    <source>
        <dbReference type="SAM" id="SignalP"/>
    </source>
</evidence>
<dbReference type="Gene3D" id="2.40.440.10">
    <property type="entry name" value="L,D-transpeptidase catalytic domain-like"/>
    <property type="match status" value="1"/>
</dbReference>
<accession>A0ABU1ADR9</accession>
<keyword evidence="6 7" id="KW-0961">Cell wall biogenesis/degradation</keyword>
<keyword evidence="12" id="KW-1185">Reference proteome</keyword>
<dbReference type="InterPro" id="IPR005490">
    <property type="entry name" value="LD_TPept_cat_dom"/>
</dbReference>
<comment type="caution">
    <text evidence="11">The sequence shown here is derived from an EMBL/GenBank/DDBJ whole genome shotgun (WGS) entry which is preliminary data.</text>
</comment>
<dbReference type="InterPro" id="IPR036365">
    <property type="entry name" value="PGBD-like_sf"/>
</dbReference>
<feature type="region of interest" description="Disordered" evidence="8">
    <location>
        <begin position="31"/>
        <end position="82"/>
    </location>
</feature>
<comment type="similarity">
    <text evidence="2">Belongs to the YkuD family.</text>
</comment>
<keyword evidence="4 7" id="KW-0133">Cell shape</keyword>
<evidence type="ECO:0000256" key="4">
    <source>
        <dbReference type="ARBA" id="ARBA00022960"/>
    </source>
</evidence>
<evidence type="ECO:0000256" key="7">
    <source>
        <dbReference type="PROSITE-ProRule" id="PRU01373"/>
    </source>
</evidence>
<evidence type="ECO:0000313" key="12">
    <source>
        <dbReference type="Proteomes" id="UP001243717"/>
    </source>
</evidence>
<evidence type="ECO:0000256" key="8">
    <source>
        <dbReference type="SAM" id="MobiDB-lite"/>
    </source>
</evidence>
<dbReference type="CDD" id="cd16913">
    <property type="entry name" value="YkuD_like"/>
    <property type="match status" value="1"/>
</dbReference>
<name>A0ABU1ADR9_9BACT</name>
<comment type="pathway">
    <text evidence="1 7">Cell wall biogenesis; peptidoglycan biosynthesis.</text>
</comment>
<feature type="active site" description="Nucleophile" evidence="7">
    <location>
        <position position="340"/>
    </location>
</feature>